<dbReference type="GO" id="GO:0016811">
    <property type="term" value="F:hydrolase activity, acting on carbon-nitrogen (but not peptide) bonds, in linear amides"/>
    <property type="evidence" value="ECO:0007669"/>
    <property type="project" value="TreeGrafter"/>
</dbReference>
<dbReference type="PROSITE" id="PS50263">
    <property type="entry name" value="CN_HYDROLASE"/>
    <property type="match status" value="1"/>
</dbReference>
<reference evidence="3 4" key="1">
    <citation type="submission" date="2018-07" db="EMBL/GenBank/DDBJ databases">
        <title>Genomic Encyclopedia of Type Strains, Phase IV (KMG-IV): sequencing the most valuable type-strain genomes for metagenomic binning, comparative biology and taxonomic classification.</title>
        <authorList>
            <person name="Goeker M."/>
        </authorList>
    </citation>
    <scope>NUCLEOTIDE SEQUENCE [LARGE SCALE GENOMIC DNA]</scope>
    <source>
        <strain evidence="3 4">DSM 44952</strain>
    </source>
</reference>
<comment type="caution">
    <text evidence="3">The sequence shown here is derived from an EMBL/GenBank/DDBJ whole genome shotgun (WGS) entry which is preliminary data.</text>
</comment>
<dbReference type="RefSeq" id="WP_068026474.1">
    <property type="nucleotide sequence ID" value="NZ_QQAZ01000009.1"/>
</dbReference>
<dbReference type="InterPro" id="IPR036526">
    <property type="entry name" value="C-N_Hydrolase_sf"/>
</dbReference>
<dbReference type="Proteomes" id="UP000255355">
    <property type="component" value="Unassembled WGS sequence"/>
</dbReference>
<name>A0A370GUE0_9NOCA</name>
<protein>
    <submittedName>
        <fullName evidence="3">Amidase</fullName>
    </submittedName>
</protein>
<proteinExistence type="predicted"/>
<dbReference type="SUPFAM" id="SSF56317">
    <property type="entry name" value="Carbon-nitrogen hydrolase"/>
    <property type="match status" value="1"/>
</dbReference>
<dbReference type="AlphaFoldDB" id="A0A370GUE0"/>
<dbReference type="InterPro" id="IPR003010">
    <property type="entry name" value="C-N_Hydrolase"/>
</dbReference>
<dbReference type="Pfam" id="PF00795">
    <property type="entry name" value="CN_hydrolase"/>
    <property type="match status" value="1"/>
</dbReference>
<dbReference type="InterPro" id="IPR050345">
    <property type="entry name" value="Aliph_Amidase/BUP"/>
</dbReference>
<evidence type="ECO:0000259" key="2">
    <source>
        <dbReference type="PROSITE" id="PS50263"/>
    </source>
</evidence>
<sequence>MSLETVASNPDTVSVAVVNHPMTRLHSRAEVLANCYRIGHLVDGLKTGHPELDLIVMPEYSTTGVMYDETELYSTAMVIPGEETEVFAAACRRNRVWGAFALGGERHEGHPLRPPYNTAVLINDDGEIVQRYRKIAPAAAGELSWPGEATYVSAGPKGLQISLLLGEDGNFPELWRDCAMRGAELVVRCMALRSCDAEQQIGMAKTMAWANNVYVAAAGATGFDGLHAYSGRSALVGWDGRLLGECGAEQGGLSFAHLSIGTLRDARRYERARNPLYNLLHRGEAGLGKVGVGVRGLAECPLDFYRTWVTDAIKAQEKVHEISDV</sequence>
<dbReference type="Gene3D" id="3.60.110.10">
    <property type="entry name" value="Carbon-nitrogen hydrolase"/>
    <property type="match status" value="1"/>
</dbReference>
<organism evidence="3 4">
    <name type="scientific">Nocardia mexicana</name>
    <dbReference type="NCBI Taxonomy" id="279262"/>
    <lineage>
        <taxon>Bacteria</taxon>
        <taxon>Bacillati</taxon>
        <taxon>Actinomycetota</taxon>
        <taxon>Actinomycetes</taxon>
        <taxon>Mycobacteriales</taxon>
        <taxon>Nocardiaceae</taxon>
        <taxon>Nocardia</taxon>
    </lineage>
</organism>
<dbReference type="PANTHER" id="PTHR43674:SF14">
    <property type="entry name" value="ALIPHATIC AMIDASE"/>
    <property type="match status" value="1"/>
</dbReference>
<keyword evidence="4" id="KW-1185">Reference proteome</keyword>
<evidence type="ECO:0000313" key="3">
    <source>
        <dbReference type="EMBL" id="RDI47302.1"/>
    </source>
</evidence>
<accession>A0A370GUE0</accession>
<dbReference type="PANTHER" id="PTHR43674">
    <property type="entry name" value="NITRILASE C965.09-RELATED"/>
    <property type="match status" value="1"/>
</dbReference>
<evidence type="ECO:0000256" key="1">
    <source>
        <dbReference type="ARBA" id="ARBA00022801"/>
    </source>
</evidence>
<feature type="domain" description="CN hydrolase" evidence="2">
    <location>
        <begin position="13"/>
        <end position="260"/>
    </location>
</feature>
<dbReference type="NCBIfam" id="NF009802">
    <property type="entry name" value="PRK13286.1"/>
    <property type="match status" value="1"/>
</dbReference>
<evidence type="ECO:0000313" key="4">
    <source>
        <dbReference type="Proteomes" id="UP000255355"/>
    </source>
</evidence>
<dbReference type="OrthoDB" id="9811121at2"/>
<gene>
    <name evidence="3" type="ORF">DFR68_109302</name>
</gene>
<dbReference type="EMBL" id="QQAZ01000009">
    <property type="protein sequence ID" value="RDI47302.1"/>
    <property type="molecule type" value="Genomic_DNA"/>
</dbReference>
<dbReference type="STRING" id="1210089.GCA_001613165_05764"/>
<keyword evidence="1" id="KW-0378">Hydrolase</keyword>